<dbReference type="AlphaFoldDB" id="A0A7H4LJH5"/>
<feature type="compositionally biased region" description="Basic and acidic residues" evidence="5">
    <location>
        <begin position="433"/>
        <end position="449"/>
    </location>
</feature>
<dbReference type="Gene3D" id="2.170.150.80">
    <property type="entry name" value="NAC domain"/>
    <property type="match status" value="1"/>
</dbReference>
<organism evidence="7 8">
    <name type="scientific">Triticum aestivum</name>
    <name type="common">Wheat</name>
    <dbReference type="NCBI Taxonomy" id="4565"/>
    <lineage>
        <taxon>Eukaryota</taxon>
        <taxon>Viridiplantae</taxon>
        <taxon>Streptophyta</taxon>
        <taxon>Embryophyta</taxon>
        <taxon>Tracheophyta</taxon>
        <taxon>Spermatophyta</taxon>
        <taxon>Magnoliopsida</taxon>
        <taxon>Liliopsida</taxon>
        <taxon>Poales</taxon>
        <taxon>Poaceae</taxon>
        <taxon>BOP clade</taxon>
        <taxon>Pooideae</taxon>
        <taxon>Triticodae</taxon>
        <taxon>Triticeae</taxon>
        <taxon>Triticinae</taxon>
        <taxon>Triticum</taxon>
    </lineage>
</organism>
<keyword evidence="4" id="KW-0539">Nucleus</keyword>
<keyword evidence="2" id="KW-0238">DNA-binding</keyword>
<dbReference type="GO" id="GO:0003677">
    <property type="term" value="F:DNA binding"/>
    <property type="evidence" value="ECO:0007669"/>
    <property type="project" value="UniProtKB-KW"/>
</dbReference>
<dbReference type="InterPro" id="IPR003441">
    <property type="entry name" value="NAC-dom"/>
</dbReference>
<protein>
    <recommendedName>
        <fullName evidence="6">NAC domain-containing protein</fullName>
    </recommendedName>
</protein>
<dbReference type="EMBL" id="LS480641">
    <property type="protein sequence ID" value="SPT18763.1"/>
    <property type="molecule type" value="Genomic_DNA"/>
</dbReference>
<evidence type="ECO:0000313" key="8">
    <source>
        <dbReference type="Proteomes" id="UP000280104"/>
    </source>
</evidence>
<evidence type="ECO:0000313" key="7">
    <source>
        <dbReference type="EMBL" id="SPT18763.1"/>
    </source>
</evidence>
<dbReference type="Proteomes" id="UP000280104">
    <property type="component" value="Chromosome II"/>
</dbReference>
<dbReference type="InterPro" id="IPR036093">
    <property type="entry name" value="NAC_dom_sf"/>
</dbReference>
<dbReference type="InterPro" id="IPR044799">
    <property type="entry name" value="SOG1-like"/>
</dbReference>
<keyword evidence="3" id="KW-0804">Transcription</keyword>
<dbReference type="PANTHER" id="PTHR31079:SF53">
    <property type="entry name" value="NAC DOMAIN-CONTAINING PROTEIN"/>
    <property type="match status" value="1"/>
</dbReference>
<feature type="compositionally biased region" description="Pro residues" evidence="5">
    <location>
        <begin position="416"/>
        <end position="426"/>
    </location>
</feature>
<dbReference type="GO" id="GO:0003700">
    <property type="term" value="F:DNA-binding transcription factor activity"/>
    <property type="evidence" value="ECO:0007669"/>
    <property type="project" value="InterPro"/>
</dbReference>
<sequence>MKSLPCSAKSTLFFSLLKKLYYSFLGFIRQSTDPKRLLREFPLVEKKPTVSRAETMASRVHGRAQFPAERQNPELTVLPSLQSRGWGVCLLQWTKHFAQAPVVPVLLSRRLFSAARLAGSDTSPPAPPRTLLSSRFSLPVPLSSLSPPSPILPSRLGRAPAMASAAFNGSAIDSTAARCKLFISSLVTTIVAVIRNPTHPPPSQIECPNCKYHIDDLSQWPGLPAGVKFDPTGLELLEHLEGKVGRAPSHELIDDFIPTIEEAEGICYTHPENLPGTKMDGRNLHFFHKISNAYDVGQRKRRKISNSDHVVCDVHFRWHKTGKSKEILDNNGVIKGWKKILVLIMRSRKDGVTSRTKTNWTMHQYHLGVDQDEKHGELVVSKVFYQSNKDEQPVMCPVNEESGPFAREIDPTTPMTYPPQPRPPNSSPSRTKQNQEEHAALSGPDERPSRGATPDSVYPEMQPYPLGLDALQGLPDPRTPPGFSHMASWFAGTSSHSNALEDAPLSGLDERLPHGGTLDAAYPDPEGQALPLDVEALQGFPDLGTPPDIFPQDLQFGSQDIFWGEGF</sequence>
<proteinExistence type="predicted"/>
<feature type="domain" description="NAC" evidence="6">
    <location>
        <begin position="223"/>
        <end position="386"/>
    </location>
</feature>
<dbReference type="PANTHER" id="PTHR31079">
    <property type="entry name" value="NAC DOMAIN-CONTAINING PROTEIN 73"/>
    <property type="match status" value="1"/>
</dbReference>
<accession>A0A7H4LJH5</accession>
<dbReference type="PROSITE" id="PS51005">
    <property type="entry name" value="NAC"/>
    <property type="match status" value="1"/>
</dbReference>
<evidence type="ECO:0000256" key="5">
    <source>
        <dbReference type="SAM" id="MobiDB-lite"/>
    </source>
</evidence>
<evidence type="ECO:0000256" key="4">
    <source>
        <dbReference type="ARBA" id="ARBA00023242"/>
    </source>
</evidence>
<evidence type="ECO:0000256" key="1">
    <source>
        <dbReference type="ARBA" id="ARBA00023015"/>
    </source>
</evidence>
<dbReference type="Pfam" id="PF02365">
    <property type="entry name" value="NAM"/>
    <property type="match status" value="1"/>
</dbReference>
<name>A0A7H4LJH5_WHEAT</name>
<evidence type="ECO:0000256" key="2">
    <source>
        <dbReference type="ARBA" id="ARBA00023125"/>
    </source>
</evidence>
<dbReference type="SUPFAM" id="SSF101941">
    <property type="entry name" value="NAC domain"/>
    <property type="match status" value="1"/>
</dbReference>
<evidence type="ECO:0000256" key="3">
    <source>
        <dbReference type="ARBA" id="ARBA00023163"/>
    </source>
</evidence>
<gene>
    <name evidence="7" type="ORF">CAMPLR22A2D_LOCUS3376</name>
</gene>
<keyword evidence="1" id="KW-0805">Transcription regulation</keyword>
<evidence type="ECO:0000259" key="6">
    <source>
        <dbReference type="PROSITE" id="PS51005"/>
    </source>
</evidence>
<reference evidence="7 8" key="1">
    <citation type="submission" date="2018-05" db="EMBL/GenBank/DDBJ databases">
        <authorList>
            <person name="Thind KAUR A."/>
        </authorList>
    </citation>
    <scope>NUCLEOTIDE SEQUENCE [LARGE SCALE GENOMIC DNA]</scope>
</reference>
<feature type="region of interest" description="Disordered" evidence="5">
    <location>
        <begin position="394"/>
        <end position="463"/>
    </location>
</feature>